<organism evidence="2 3">
    <name type="scientific">Methylobacterium gregans</name>
    <dbReference type="NCBI Taxonomy" id="374424"/>
    <lineage>
        <taxon>Bacteria</taxon>
        <taxon>Pseudomonadati</taxon>
        <taxon>Pseudomonadota</taxon>
        <taxon>Alphaproteobacteria</taxon>
        <taxon>Hyphomicrobiales</taxon>
        <taxon>Methylobacteriaceae</taxon>
        <taxon>Methylobacterium</taxon>
    </lineage>
</organism>
<comment type="caution">
    <text evidence="2">The sequence shown here is derived from an EMBL/GenBank/DDBJ whole genome shotgun (WGS) entry which is preliminary data.</text>
</comment>
<proteinExistence type="predicted"/>
<sequence length="133" mass="13684">MRTTMKAGLSAPARTVIAHAAYLTVAGLAFLLAPEGVARLLGVTAEPYLVRIIGLLMLCFAAYYGQFARHEDRPLIGASVAVRLCLAAAFVLLVMADLAPTPLLAFAAVDGVGAAATALALRGRSTTGPLPAH</sequence>
<evidence type="ECO:0008006" key="4">
    <source>
        <dbReference type="Google" id="ProtNLM"/>
    </source>
</evidence>
<dbReference type="RefSeq" id="WP_238306649.1">
    <property type="nucleotide sequence ID" value="NZ_BPQM01000137.1"/>
</dbReference>
<keyword evidence="1" id="KW-1133">Transmembrane helix</keyword>
<protein>
    <recommendedName>
        <fullName evidence="4">Transmembrane protein</fullName>
    </recommendedName>
</protein>
<feature type="transmembrane region" description="Helical" evidence="1">
    <location>
        <begin position="12"/>
        <end position="33"/>
    </location>
</feature>
<accession>A0AA37HT39</accession>
<feature type="transmembrane region" description="Helical" evidence="1">
    <location>
        <begin position="76"/>
        <end position="96"/>
    </location>
</feature>
<keyword evidence="1" id="KW-0472">Membrane</keyword>
<dbReference type="Proteomes" id="UP001055108">
    <property type="component" value="Unassembled WGS sequence"/>
</dbReference>
<keyword evidence="1" id="KW-0812">Transmembrane</keyword>
<evidence type="ECO:0000313" key="2">
    <source>
        <dbReference type="EMBL" id="GJD81413.1"/>
    </source>
</evidence>
<gene>
    <name evidence="2" type="ORF">NBEOAGPD_4660</name>
</gene>
<reference evidence="2" key="1">
    <citation type="journal article" date="2016" name="Front. Microbiol.">
        <title>Genome Sequence of the Piezophilic, Mesophilic Sulfate-Reducing Bacterium Desulfovibrio indicus J2T.</title>
        <authorList>
            <person name="Cao J."/>
            <person name="Maignien L."/>
            <person name="Shao Z."/>
            <person name="Alain K."/>
            <person name="Jebbar M."/>
        </authorList>
    </citation>
    <scope>NUCLEOTIDE SEQUENCE</scope>
    <source>
        <strain evidence="2">NBRC 103626</strain>
    </source>
</reference>
<dbReference type="EMBL" id="BPQM01000137">
    <property type="protein sequence ID" value="GJD81413.1"/>
    <property type="molecule type" value="Genomic_DNA"/>
</dbReference>
<feature type="transmembrane region" description="Helical" evidence="1">
    <location>
        <begin position="48"/>
        <end position="64"/>
    </location>
</feature>
<keyword evidence="3" id="KW-1185">Reference proteome</keyword>
<reference evidence="2" key="2">
    <citation type="submission" date="2021-08" db="EMBL/GenBank/DDBJ databases">
        <authorList>
            <person name="Tani A."/>
            <person name="Ola A."/>
            <person name="Ogura Y."/>
            <person name="Katsura K."/>
            <person name="Hayashi T."/>
        </authorList>
    </citation>
    <scope>NUCLEOTIDE SEQUENCE</scope>
    <source>
        <strain evidence="2">NBRC 103626</strain>
    </source>
</reference>
<evidence type="ECO:0000313" key="3">
    <source>
        <dbReference type="Proteomes" id="UP001055108"/>
    </source>
</evidence>
<dbReference type="AlphaFoldDB" id="A0AA37HT39"/>
<name>A0AA37HT39_9HYPH</name>
<evidence type="ECO:0000256" key="1">
    <source>
        <dbReference type="SAM" id="Phobius"/>
    </source>
</evidence>